<feature type="domain" description="AAA+ ATPase" evidence="5">
    <location>
        <begin position="374"/>
        <end position="532"/>
    </location>
</feature>
<dbReference type="EMBL" id="QZWZ01000063">
    <property type="protein sequence ID" value="RJT27260.1"/>
    <property type="molecule type" value="Genomic_DNA"/>
</dbReference>
<dbReference type="InterPro" id="IPR002182">
    <property type="entry name" value="NB-ARC"/>
</dbReference>
<evidence type="ECO:0000256" key="4">
    <source>
        <dbReference type="ARBA" id="ARBA00023136"/>
    </source>
</evidence>
<evidence type="ECO:0000256" key="3">
    <source>
        <dbReference type="ARBA" id="ARBA00022824"/>
    </source>
</evidence>
<dbReference type="Proteomes" id="UP000272706">
    <property type="component" value="Unassembled WGS sequence"/>
</dbReference>
<dbReference type="Pfam" id="PF00931">
    <property type="entry name" value="NB-ARC"/>
    <property type="match status" value="1"/>
</dbReference>
<comment type="caution">
    <text evidence="6">The sequence shown here is derived from an EMBL/GenBank/DDBJ whole genome shotgun (WGS) entry which is preliminary data.</text>
</comment>
<protein>
    <submittedName>
        <fullName evidence="6">Alpha/beta fold hydrolase</fullName>
    </submittedName>
</protein>
<organism evidence="6 7">
    <name type="scientific">Mesorhizobium waimense</name>
    <dbReference type="NCBI Taxonomy" id="1300307"/>
    <lineage>
        <taxon>Bacteria</taxon>
        <taxon>Pseudomonadati</taxon>
        <taxon>Pseudomonadota</taxon>
        <taxon>Alphaproteobacteria</taxon>
        <taxon>Hyphomicrobiales</taxon>
        <taxon>Phyllobacteriaceae</taxon>
        <taxon>Mesorhizobium</taxon>
    </lineage>
</organism>
<dbReference type="InterPro" id="IPR027417">
    <property type="entry name" value="P-loop_NTPase"/>
</dbReference>
<keyword evidence="3" id="KW-0256">Endoplasmic reticulum</keyword>
<dbReference type="OrthoDB" id="7594060at2"/>
<dbReference type="SUPFAM" id="SSF53474">
    <property type="entry name" value="alpha/beta-Hydrolases"/>
    <property type="match status" value="1"/>
</dbReference>
<dbReference type="Gene3D" id="3.40.50.1820">
    <property type="entry name" value="alpha/beta hydrolase"/>
    <property type="match status" value="1"/>
</dbReference>
<dbReference type="Gene3D" id="3.40.50.300">
    <property type="entry name" value="P-loop containing nucleotide triphosphate hydrolases"/>
    <property type="match status" value="1"/>
</dbReference>
<dbReference type="GO" id="GO:0016787">
    <property type="term" value="F:hydrolase activity"/>
    <property type="evidence" value="ECO:0007669"/>
    <property type="project" value="UniProtKB-KW"/>
</dbReference>
<dbReference type="RefSeq" id="WP_120018947.1">
    <property type="nucleotide sequence ID" value="NZ_QZWZ01000063.1"/>
</dbReference>
<dbReference type="InterPro" id="IPR052374">
    <property type="entry name" value="SERAC1"/>
</dbReference>
<dbReference type="SMART" id="SM00382">
    <property type="entry name" value="AAA"/>
    <property type="match status" value="1"/>
</dbReference>
<evidence type="ECO:0000313" key="7">
    <source>
        <dbReference type="Proteomes" id="UP000272706"/>
    </source>
</evidence>
<proteinExistence type="predicted"/>
<gene>
    <name evidence="6" type="ORF">D3227_36425</name>
</gene>
<comment type="subcellular location">
    <subcellularLocation>
        <location evidence="1">Endoplasmic reticulum</location>
    </subcellularLocation>
    <subcellularLocation>
        <location evidence="2">Membrane</location>
    </subcellularLocation>
</comment>
<dbReference type="InterPro" id="IPR000073">
    <property type="entry name" value="AB_hydrolase_1"/>
</dbReference>
<dbReference type="InterPro" id="IPR029058">
    <property type="entry name" value="AB_hydrolase_fold"/>
</dbReference>
<dbReference type="GO" id="GO:0016020">
    <property type="term" value="C:membrane"/>
    <property type="evidence" value="ECO:0007669"/>
    <property type="project" value="UniProtKB-SubCell"/>
</dbReference>
<evidence type="ECO:0000256" key="1">
    <source>
        <dbReference type="ARBA" id="ARBA00004240"/>
    </source>
</evidence>
<keyword evidence="4" id="KW-0472">Membrane</keyword>
<evidence type="ECO:0000259" key="5">
    <source>
        <dbReference type="SMART" id="SM00382"/>
    </source>
</evidence>
<keyword evidence="7" id="KW-1185">Reference proteome</keyword>
<dbReference type="PANTHER" id="PTHR48182">
    <property type="entry name" value="PROTEIN SERAC1"/>
    <property type="match status" value="1"/>
</dbReference>
<dbReference type="Pfam" id="PF12697">
    <property type="entry name" value="Abhydrolase_6"/>
    <property type="match status" value="1"/>
</dbReference>
<keyword evidence="6" id="KW-0378">Hydrolase</keyword>
<dbReference type="PRINTS" id="PR00364">
    <property type="entry name" value="DISEASERSIST"/>
</dbReference>
<evidence type="ECO:0000256" key="2">
    <source>
        <dbReference type="ARBA" id="ARBA00004370"/>
    </source>
</evidence>
<name>A0A3A5K8P6_9HYPH</name>
<sequence length="680" mass="73971">MEGIWISKPARDATTSVVFVHGILSSGEACWRHSNGTFWPDLLACDESIKGTGVYVFTYKTGFFSGTYRLGDVVDALKEHMRLDGVINSRRIVFVCHSMGGIVARRLVVQRATELIESGTSIGLFLVASPSVGSSYANWLSPLARFFDHSQADALRFEQNNAWLMDLDRDFQNLKESKRLSLNGKELVEDTFVVLRTLLRKQVVEPFSGARYFGEAYKVPNSDHFSIAKVDGASAVQHRMLVSFLLDAARADELEAPSPPPTRCPPDPLRAALARVASGSATEDDHLVLQRAAFNGALLVLSESQGGSAAASIMSGDTAVPIGHDRDFVRKLRDFLLPGRPGRLPPLPQLFLIGRADALAEIKRRMGIPDGLPLHARTVIRGWPGVGKTTLVNAFAYDVETAAQFPDGVLWTSLTREPAILSEIGAWGRALGVNGLSRSPTVKDAVEQLAELLADARMLIIIDDVWDAAHAQPFLQCVGQRCGVLLTTRLPSVAEELSPTADGVYTLPLLQEDDGMLLLRLLAPTIVMSKRDACLQLVRDLEGLPLALHVAGRMLASEARMGWSVDDLLVSLRDGAALISAKAPADRADIEKQTIPTVAALLQQSTDLLDQRTRECFAFFGAFAPKPATFDLEAIAAVWKADDPKLVVRELAARGLIEPTAGRFQMHALLVAHARSLLDP</sequence>
<dbReference type="InterPro" id="IPR003593">
    <property type="entry name" value="AAA+_ATPase"/>
</dbReference>
<dbReference type="GO" id="GO:0043531">
    <property type="term" value="F:ADP binding"/>
    <property type="evidence" value="ECO:0007669"/>
    <property type="project" value="InterPro"/>
</dbReference>
<reference evidence="6 7" key="1">
    <citation type="submission" date="2018-09" db="EMBL/GenBank/DDBJ databases">
        <title>Mesorhizobium carmichaelinearum sp. nov. isolated from Carmichaelinea spp. root nodules in New Zealand.</title>
        <authorList>
            <person name="De Meyer S.E."/>
        </authorList>
    </citation>
    <scope>NUCLEOTIDE SEQUENCE [LARGE SCALE GENOMIC DNA]</scope>
    <source>
        <strain evidence="6 7">ICMP19557</strain>
    </source>
</reference>
<dbReference type="AlphaFoldDB" id="A0A3A5K8P6"/>
<dbReference type="SUPFAM" id="SSF52540">
    <property type="entry name" value="P-loop containing nucleoside triphosphate hydrolases"/>
    <property type="match status" value="1"/>
</dbReference>
<accession>A0A3A5K8P6</accession>
<evidence type="ECO:0000313" key="6">
    <source>
        <dbReference type="EMBL" id="RJT27260.1"/>
    </source>
</evidence>
<dbReference type="PANTHER" id="PTHR48182:SF2">
    <property type="entry name" value="PROTEIN SERAC1"/>
    <property type="match status" value="1"/>
</dbReference>